<accession>A0AB36CTY3</accession>
<dbReference type="Proteomes" id="UP000548707">
    <property type="component" value="Unassembled WGS sequence"/>
</dbReference>
<dbReference type="RefSeq" id="WP_169856548.1">
    <property type="nucleotide sequence ID" value="NZ_JAAQXV010000002.1"/>
</dbReference>
<evidence type="ECO:0000313" key="2">
    <source>
        <dbReference type="Proteomes" id="UP000548707"/>
    </source>
</evidence>
<evidence type="ECO:0000313" key="1">
    <source>
        <dbReference type="EMBL" id="NMZ79141.1"/>
    </source>
</evidence>
<protein>
    <submittedName>
        <fullName evidence="1">Uncharacterized protein</fullName>
    </submittedName>
</protein>
<dbReference type="AlphaFoldDB" id="A0AB36CTY3"/>
<organism evidence="1 2">
    <name type="scientific">Pseudomonas mandelii</name>
    <dbReference type="NCBI Taxonomy" id="75612"/>
    <lineage>
        <taxon>Bacteria</taxon>
        <taxon>Pseudomonadati</taxon>
        <taxon>Pseudomonadota</taxon>
        <taxon>Gammaproteobacteria</taxon>
        <taxon>Pseudomonadales</taxon>
        <taxon>Pseudomonadaceae</taxon>
        <taxon>Pseudomonas</taxon>
    </lineage>
</organism>
<dbReference type="EMBL" id="JAAQXV010000002">
    <property type="protein sequence ID" value="NMZ79141.1"/>
    <property type="molecule type" value="Genomic_DNA"/>
</dbReference>
<sequence>MTVDPLEIEDTSDWLRSPTELETCTHYLRMLENEVQELNLHLRKAREDIFGLVQMYDQAITQRDDAMSNLRERSAQLASARKELYVVEISAKGHKREADRLKGMGGPGAMTQNDHLGSQNIPNSLERASQYWLLSTARSYSPRKVYNESLSYRLRNIFLLGCPWCRPDCLALTFTQQRYDRFNQPN</sequence>
<gene>
    <name evidence="1" type="ORF">HBO26_07530</name>
</gene>
<reference evidence="1 2" key="1">
    <citation type="journal article" date="2020" name="Front. Microbiol.">
        <title>Genetic Organization of the aprX-lipA2 Operon Affects the Proteolytic Potential of Pseudomonas Species in Milk.</title>
        <authorList>
            <person name="Maier C."/>
            <person name="Huptas C."/>
            <person name="von Neubeck M."/>
            <person name="Scherer S."/>
            <person name="Wenning M."/>
            <person name="Lucking G."/>
        </authorList>
    </citation>
    <scope>NUCLEOTIDE SEQUENCE [LARGE SCALE GENOMIC DNA]</scope>
    <source>
        <strain evidence="1 2">WS 5114</strain>
    </source>
</reference>
<proteinExistence type="predicted"/>
<name>A0AB36CTY3_9PSED</name>
<comment type="caution">
    <text evidence="1">The sequence shown here is derived from an EMBL/GenBank/DDBJ whole genome shotgun (WGS) entry which is preliminary data.</text>
</comment>